<dbReference type="InterPro" id="IPR001509">
    <property type="entry name" value="Epimerase_deHydtase"/>
</dbReference>
<organism evidence="10">
    <name type="scientific">Fonticula alba</name>
    <name type="common">Slime mold</name>
    <dbReference type="NCBI Taxonomy" id="691883"/>
    <lineage>
        <taxon>Eukaryota</taxon>
        <taxon>Rotosphaerida</taxon>
        <taxon>Fonticulaceae</taxon>
        <taxon>Fonticula</taxon>
    </lineage>
</organism>
<evidence type="ECO:0000256" key="5">
    <source>
        <dbReference type="ARBA" id="ARBA00023007"/>
    </source>
</evidence>
<feature type="domain" description="NAD-dependent epimerase/dehydratase" evidence="9">
    <location>
        <begin position="6"/>
        <end position="166"/>
    </location>
</feature>
<dbReference type="PANTHER" id="PTHR15104">
    <property type="entry name" value="DIHYDROPTERIDINE REDUCTASE"/>
    <property type="match status" value="1"/>
</dbReference>
<sequence>MTSPTVLIIGCQGALGKACVETFQTAGYDITQVSRAETASVDGKHIIVASAATNSVEAMLEAIPAAFREKDLYDVIICPAGGWVGGSVADPVAFAKGVDASVSQSIVSSAVAAAIAGSSLKANGILALVGSAGALGPTAGFMGYGLAKAAVHHLVTSLGQADSGMPADSIAVGFLPNTLDTPSNRSWAAADTDFSSWNPITVIPEAVIAWAKGTEERPASGAIFNVKTVAGKTSFVKL</sequence>
<dbReference type="InterPro" id="IPR036291">
    <property type="entry name" value="NAD(P)-bd_dom_sf"/>
</dbReference>
<keyword evidence="3" id="KW-0521">NADP</keyword>
<dbReference type="GO" id="GO:0004155">
    <property type="term" value="F:6,7-dihydropteridine reductase activity"/>
    <property type="evidence" value="ECO:0007669"/>
    <property type="project" value="UniProtKB-EC"/>
</dbReference>
<evidence type="ECO:0000256" key="4">
    <source>
        <dbReference type="ARBA" id="ARBA00023002"/>
    </source>
</evidence>
<dbReference type="GO" id="GO:0070404">
    <property type="term" value="F:NADH binding"/>
    <property type="evidence" value="ECO:0007669"/>
    <property type="project" value="TreeGrafter"/>
</dbReference>
<evidence type="ECO:0000313" key="11">
    <source>
        <dbReference type="Proteomes" id="UP000030693"/>
    </source>
</evidence>
<evidence type="ECO:0000256" key="1">
    <source>
        <dbReference type="ARBA" id="ARBA00006484"/>
    </source>
</evidence>
<evidence type="ECO:0000256" key="7">
    <source>
        <dbReference type="ARBA" id="ARBA00039520"/>
    </source>
</evidence>
<dbReference type="GO" id="GO:0006559">
    <property type="term" value="P:L-phenylalanine catabolic process"/>
    <property type="evidence" value="ECO:0007669"/>
    <property type="project" value="TreeGrafter"/>
</dbReference>
<keyword evidence="11" id="KW-1185">Reference proteome</keyword>
<protein>
    <recommendedName>
        <fullName evidence="7">Dihydropteridine reductase</fullName>
        <ecNumber evidence="6">1.5.1.34</ecNumber>
    </recommendedName>
    <alternativeName>
        <fullName evidence="8">Quinoid dihydropteridine reductase</fullName>
    </alternativeName>
</protein>
<dbReference type="Proteomes" id="UP000030693">
    <property type="component" value="Unassembled WGS sequence"/>
</dbReference>
<dbReference type="GO" id="GO:0070402">
    <property type="term" value="F:NADPH binding"/>
    <property type="evidence" value="ECO:0007669"/>
    <property type="project" value="TreeGrafter"/>
</dbReference>
<keyword evidence="4" id="KW-0560">Oxidoreductase</keyword>
<name>A0A058ZC24_FONAL</name>
<dbReference type="EC" id="1.5.1.34" evidence="6"/>
<comment type="similarity">
    <text evidence="1">Belongs to the short-chain dehydrogenases/reductases (SDR) family.</text>
</comment>
<evidence type="ECO:0000256" key="3">
    <source>
        <dbReference type="ARBA" id="ARBA00022857"/>
    </source>
</evidence>
<reference evidence="10" key="1">
    <citation type="submission" date="2013-04" db="EMBL/GenBank/DDBJ databases">
        <title>The Genome Sequence of Fonticula alba ATCC 38817.</title>
        <authorList>
            <consortium name="The Broad Institute Genomics Platform"/>
            <person name="Russ C."/>
            <person name="Cuomo C."/>
            <person name="Burger G."/>
            <person name="Gray M.W."/>
            <person name="Holland P.W.H."/>
            <person name="King N."/>
            <person name="Lang F.B.F."/>
            <person name="Roger A.J."/>
            <person name="Ruiz-Trillo I."/>
            <person name="Brown M."/>
            <person name="Walker B."/>
            <person name="Young S."/>
            <person name="Zeng Q."/>
            <person name="Gargeya S."/>
            <person name="Fitzgerald M."/>
            <person name="Haas B."/>
            <person name="Abouelleil A."/>
            <person name="Allen A.W."/>
            <person name="Alvarado L."/>
            <person name="Arachchi H.M."/>
            <person name="Berlin A.M."/>
            <person name="Chapman S.B."/>
            <person name="Gainer-Dewar J."/>
            <person name="Goldberg J."/>
            <person name="Griggs A."/>
            <person name="Gujja S."/>
            <person name="Hansen M."/>
            <person name="Howarth C."/>
            <person name="Imamovic A."/>
            <person name="Ireland A."/>
            <person name="Larimer J."/>
            <person name="McCowan C."/>
            <person name="Murphy C."/>
            <person name="Pearson M."/>
            <person name="Poon T.W."/>
            <person name="Priest M."/>
            <person name="Roberts A."/>
            <person name="Saif S."/>
            <person name="Shea T."/>
            <person name="Sisk P."/>
            <person name="Sykes S."/>
            <person name="Wortman J."/>
            <person name="Nusbaum C."/>
            <person name="Birren B."/>
        </authorList>
    </citation>
    <scope>NUCLEOTIDE SEQUENCE [LARGE SCALE GENOMIC DNA]</scope>
    <source>
        <strain evidence="10">ATCC 38817</strain>
    </source>
</reference>
<dbReference type="STRING" id="691883.A0A058ZC24"/>
<dbReference type="RefSeq" id="XP_009494105.1">
    <property type="nucleotide sequence ID" value="XM_009495830.1"/>
</dbReference>
<dbReference type="OMA" id="QCVRYFK"/>
<proteinExistence type="inferred from homology"/>
<dbReference type="PANTHER" id="PTHR15104:SF0">
    <property type="entry name" value="DIHYDROPTERIDINE REDUCTASE"/>
    <property type="match status" value="1"/>
</dbReference>
<dbReference type="FunFam" id="3.40.50.720:FF:000157">
    <property type="entry name" value="Quinoid dihydropteridine reductase"/>
    <property type="match status" value="1"/>
</dbReference>
<dbReference type="OrthoDB" id="1204at2759"/>
<evidence type="ECO:0000256" key="8">
    <source>
        <dbReference type="ARBA" id="ARBA00041348"/>
    </source>
</evidence>
<evidence type="ECO:0000256" key="2">
    <source>
        <dbReference type="ARBA" id="ARBA00011738"/>
    </source>
</evidence>
<dbReference type="AlphaFoldDB" id="A0A058ZC24"/>
<comment type="subunit">
    <text evidence="2">Homodimer.</text>
</comment>
<keyword evidence="5" id="KW-0783">Tetrahydrobiopterin biosynthesis</keyword>
<dbReference type="eggNOG" id="KOG4022">
    <property type="taxonomic scope" value="Eukaryota"/>
</dbReference>
<dbReference type="Pfam" id="PF01370">
    <property type="entry name" value="Epimerase"/>
    <property type="match status" value="1"/>
</dbReference>
<dbReference type="GO" id="GO:0005737">
    <property type="term" value="C:cytoplasm"/>
    <property type="evidence" value="ECO:0007669"/>
    <property type="project" value="TreeGrafter"/>
</dbReference>
<dbReference type="GO" id="GO:0006729">
    <property type="term" value="P:tetrahydrobiopterin biosynthetic process"/>
    <property type="evidence" value="ECO:0007669"/>
    <property type="project" value="UniProtKB-KW"/>
</dbReference>
<dbReference type="Gene3D" id="3.40.50.720">
    <property type="entry name" value="NAD(P)-binding Rossmann-like Domain"/>
    <property type="match status" value="1"/>
</dbReference>
<dbReference type="GeneID" id="20526654"/>
<gene>
    <name evidence="10" type="ORF">H696_01929</name>
</gene>
<evidence type="ECO:0000313" key="10">
    <source>
        <dbReference type="EMBL" id="KCV70982.1"/>
    </source>
</evidence>
<evidence type="ECO:0000256" key="6">
    <source>
        <dbReference type="ARBA" id="ARBA00039153"/>
    </source>
</evidence>
<evidence type="ECO:0000259" key="9">
    <source>
        <dbReference type="Pfam" id="PF01370"/>
    </source>
</evidence>
<dbReference type="SUPFAM" id="SSF51735">
    <property type="entry name" value="NAD(P)-binding Rossmann-fold domains"/>
    <property type="match status" value="1"/>
</dbReference>
<accession>A0A058ZC24</accession>
<dbReference type="EMBL" id="KB932203">
    <property type="protein sequence ID" value="KCV70982.1"/>
    <property type="molecule type" value="Genomic_DNA"/>
</dbReference>